<dbReference type="STRING" id="29341.RSJ17_18585"/>
<dbReference type="Pfam" id="PF20092">
    <property type="entry name" value="DUF6483"/>
    <property type="match status" value="1"/>
</dbReference>
<dbReference type="AlphaFoldDB" id="A0A0C1U4L3"/>
<protein>
    <submittedName>
        <fullName evidence="1">Uncharacterized protein</fullName>
    </submittedName>
</protein>
<accession>A0A0C1U4L3</accession>
<proteinExistence type="predicted"/>
<organism evidence="1 2">
    <name type="scientific">Clostridium argentinense CDC 2741</name>
    <dbReference type="NCBI Taxonomy" id="1418104"/>
    <lineage>
        <taxon>Bacteria</taxon>
        <taxon>Bacillati</taxon>
        <taxon>Bacillota</taxon>
        <taxon>Clostridia</taxon>
        <taxon>Eubacteriales</taxon>
        <taxon>Clostridiaceae</taxon>
        <taxon>Clostridium</taxon>
    </lineage>
</organism>
<dbReference type="Proteomes" id="UP000031366">
    <property type="component" value="Unassembled WGS sequence"/>
</dbReference>
<dbReference type="RefSeq" id="WP_039633252.1">
    <property type="nucleotide sequence ID" value="NZ_AYSO01000016.1"/>
</dbReference>
<evidence type="ECO:0000313" key="2">
    <source>
        <dbReference type="Proteomes" id="UP000031366"/>
    </source>
</evidence>
<reference evidence="1 2" key="1">
    <citation type="journal article" date="2015" name="Infect. Genet. Evol.">
        <title>Genomic sequences of six botulinum neurotoxin-producing strains representing three clostridial species illustrate the mobility and diversity of botulinum neurotoxin genes.</title>
        <authorList>
            <person name="Smith T.J."/>
            <person name="Hill K.K."/>
            <person name="Xie G."/>
            <person name="Foley B.T."/>
            <person name="Williamson C.H."/>
            <person name="Foster J.T."/>
            <person name="Johnson S.L."/>
            <person name="Chertkov O."/>
            <person name="Teshima H."/>
            <person name="Gibbons H.S."/>
            <person name="Johnsky L.A."/>
            <person name="Karavis M.A."/>
            <person name="Smith L.A."/>
        </authorList>
    </citation>
    <scope>NUCLEOTIDE SEQUENCE [LARGE SCALE GENOMIC DNA]</scope>
    <source>
        <strain evidence="1 2">CDC 2741</strain>
    </source>
</reference>
<keyword evidence="2" id="KW-1185">Reference proteome</keyword>
<dbReference type="InterPro" id="IPR045507">
    <property type="entry name" value="DUF6483"/>
</dbReference>
<dbReference type="OrthoDB" id="1752428at2"/>
<dbReference type="EMBL" id="AYSO01000016">
    <property type="protein sequence ID" value="KIE46533.1"/>
    <property type="molecule type" value="Genomic_DNA"/>
</dbReference>
<sequence length="117" mass="13472">MNNDYILRLVEDLGKFAAKVLLDKEQEEYENINLDSVSSEEILQILLKKLVLEGKYNEAENILFEELNKNPSADLVDIGKDFYNILLSKSDEELIKGNFSRGEVLQGLNDMEKFIEN</sequence>
<evidence type="ECO:0000313" key="1">
    <source>
        <dbReference type="EMBL" id="KIE46533.1"/>
    </source>
</evidence>
<gene>
    <name evidence="1" type="ORF">U732_3472</name>
</gene>
<name>A0A0C1U4L3_9CLOT</name>
<comment type="caution">
    <text evidence="1">The sequence shown here is derived from an EMBL/GenBank/DDBJ whole genome shotgun (WGS) entry which is preliminary data.</text>
</comment>